<evidence type="ECO:0000259" key="6">
    <source>
        <dbReference type="Pfam" id="PF00361"/>
    </source>
</evidence>
<evidence type="ECO:0000259" key="7">
    <source>
        <dbReference type="Pfam" id="PF00662"/>
    </source>
</evidence>
<reference evidence="8 9" key="1">
    <citation type="journal article" date="2015" name="Nat. Commun.">
        <title>Genomic and transcriptomic evidence for scavenging of diverse organic compounds by widespread deep-sea archaea.</title>
        <authorList>
            <person name="Li M."/>
            <person name="Baker B.J."/>
            <person name="Anantharaman K."/>
            <person name="Jain S."/>
            <person name="Breier J.A."/>
            <person name="Dick G.J."/>
        </authorList>
    </citation>
    <scope>NUCLEOTIDE SEQUENCE [LARGE SCALE GENOMIC DNA]</scope>
    <source>
        <strain evidence="8">Cayman_51_deep</strain>
    </source>
</reference>
<feature type="transmembrane region" description="Helical" evidence="5">
    <location>
        <begin position="480"/>
        <end position="504"/>
    </location>
</feature>
<dbReference type="Pfam" id="PF00361">
    <property type="entry name" value="Proton_antipo_M"/>
    <property type="match status" value="1"/>
</dbReference>
<sequence>MSESKNEWHLLLPILPFLAVAPYLRSIGWESVDAAYLIVVIPLLIFPLILILGQMFNGNVTWKHRYKEGGIFALGALALSLSIAVWILYDYLVGSAHFESASVVDPFSWLTFDVLEQNGSQWELSTGFADIGVGVWIDSISLMLLFVATFLCFLICWFSLGYMNMDSINEDRNHRFYGEFVLFGIGMFGMVLADNFLWLFIFWEIMGLCSYLLIGFYFWKESAAYAAKKAFLTTRVGDVFLVVGLVILYDIYGSLEFAVIFDDPSTGVGGSLVDSGELFWALMMLFIGAVGKSAQFPLHVWLPDAMEGPTPVSALIHAATMVNAGLYLVARMVPFVDIGHGGVAGLEDLGLIIAWIGGITAFMAAAIAFVQNDIKKVLAYSTMSQLAYIFTGLGAALFLLNIGEQSAGYFVLGASMFHLFNHAMAKGMLFMASGSVVHELHHAHDHVRKLSLKYSAHEGEDPFAFDPLDMRNMGGLAARMPVTATAMMFGSMSIIGIPLIGGFWSKEGIIAETWAACLKEEPMMFVPALLILATAGMTGFYMTRMWLMTFAGSPKSEVVGHVHEATPWIKEPLIILTLFAAIGGFALAVLGAVNFLGSEHDHLGLAHGSALDEVIYQLEHAFLPEDTNMRLIGWTTILLALVIGPVMASRIHGGRLIEGVEATPLVAWLVNLSSRLGSQDVDELANSQLAEALQRRLYFDDLYEMVLAKTVVPFAAFAAWFDQNVIDGVIKQVESNSVFGSVQIRRLTTGSARDYILMAAVGMLSVFALVWGVSA</sequence>
<dbReference type="PANTHER" id="PTHR42829">
    <property type="entry name" value="NADH-UBIQUINONE OXIDOREDUCTASE CHAIN 5"/>
    <property type="match status" value="1"/>
</dbReference>
<feature type="transmembrane region" description="Helical" evidence="5">
    <location>
        <begin position="524"/>
        <end position="543"/>
    </location>
</feature>
<dbReference type="AlphaFoldDB" id="A0A2V3HUD4"/>
<feature type="domain" description="NADH:quinone oxidoreductase/Mrp antiporter transmembrane" evidence="6">
    <location>
        <begin position="193"/>
        <end position="516"/>
    </location>
</feature>
<dbReference type="GO" id="GO:0003954">
    <property type="term" value="F:NADH dehydrogenase activity"/>
    <property type="evidence" value="ECO:0007669"/>
    <property type="project" value="TreeGrafter"/>
</dbReference>
<dbReference type="GO" id="GO:0015990">
    <property type="term" value="P:electron transport coupled proton transport"/>
    <property type="evidence" value="ECO:0007669"/>
    <property type="project" value="TreeGrafter"/>
</dbReference>
<dbReference type="InterPro" id="IPR001516">
    <property type="entry name" value="Proton_antipo_N"/>
</dbReference>
<dbReference type="PANTHER" id="PTHR42829:SF2">
    <property type="entry name" value="NADH-UBIQUINONE OXIDOREDUCTASE CHAIN 5"/>
    <property type="match status" value="1"/>
</dbReference>
<comment type="subcellular location">
    <subcellularLocation>
        <location evidence="1">Membrane</location>
        <topology evidence="1">Multi-pass membrane protein</topology>
    </subcellularLocation>
</comment>
<dbReference type="InterPro" id="IPR003945">
    <property type="entry name" value="NU5C-like"/>
</dbReference>
<proteinExistence type="predicted"/>
<dbReference type="EMBL" id="PSPG01000001">
    <property type="protein sequence ID" value="PXF22526.1"/>
    <property type="molecule type" value="Genomic_DNA"/>
</dbReference>
<dbReference type="Pfam" id="PF00662">
    <property type="entry name" value="Proton_antipo_N"/>
    <property type="match status" value="1"/>
</dbReference>
<dbReference type="GO" id="GO:0016020">
    <property type="term" value="C:membrane"/>
    <property type="evidence" value="ECO:0007669"/>
    <property type="project" value="UniProtKB-SubCell"/>
</dbReference>
<feature type="transmembrane region" description="Helical" evidence="5">
    <location>
        <begin position="350"/>
        <end position="370"/>
    </location>
</feature>
<gene>
    <name evidence="8" type="ORF">CXX69_00930</name>
</gene>
<dbReference type="PRINTS" id="PR01434">
    <property type="entry name" value="NADHDHGNASE5"/>
</dbReference>
<dbReference type="Proteomes" id="UP000248161">
    <property type="component" value="Unassembled WGS sequence"/>
</dbReference>
<dbReference type="InterPro" id="IPR001750">
    <property type="entry name" value="ND/Mrp_TM"/>
</dbReference>
<feature type="transmembrane region" description="Helical" evidence="5">
    <location>
        <begin position="140"/>
        <end position="164"/>
    </location>
</feature>
<feature type="transmembrane region" description="Helical" evidence="5">
    <location>
        <begin position="377"/>
        <end position="400"/>
    </location>
</feature>
<feature type="transmembrane region" description="Helical" evidence="5">
    <location>
        <begin position="755"/>
        <end position="774"/>
    </location>
</feature>
<comment type="caution">
    <text evidence="8">The sequence shown here is derived from an EMBL/GenBank/DDBJ whole genome shotgun (WGS) entry which is preliminary data.</text>
</comment>
<feature type="domain" description="NADH-Ubiquinone oxidoreductase (complex I) chain 5 N-terminal" evidence="7">
    <location>
        <begin position="124"/>
        <end position="167"/>
    </location>
</feature>
<keyword evidence="3 5" id="KW-1133">Transmembrane helix</keyword>
<name>A0A2V3HUD4_9ARCH</name>
<evidence type="ECO:0000256" key="1">
    <source>
        <dbReference type="ARBA" id="ARBA00004141"/>
    </source>
</evidence>
<keyword evidence="2 5" id="KW-0812">Transmembrane</keyword>
<evidence type="ECO:0000256" key="2">
    <source>
        <dbReference type="ARBA" id="ARBA00022692"/>
    </source>
</evidence>
<feature type="transmembrane region" description="Helical" evidence="5">
    <location>
        <begin position="199"/>
        <end position="219"/>
    </location>
</feature>
<feature type="transmembrane region" description="Helical" evidence="5">
    <location>
        <begin position="69"/>
        <end position="89"/>
    </location>
</feature>
<feature type="transmembrane region" description="Helical" evidence="5">
    <location>
        <begin position="36"/>
        <end position="57"/>
    </location>
</feature>
<feature type="transmembrane region" description="Helical" evidence="5">
    <location>
        <begin position="280"/>
        <end position="302"/>
    </location>
</feature>
<feature type="transmembrane region" description="Helical" evidence="5">
    <location>
        <begin position="239"/>
        <end position="260"/>
    </location>
</feature>
<evidence type="ECO:0000313" key="8">
    <source>
        <dbReference type="EMBL" id="PXF22526.1"/>
    </source>
</evidence>
<protein>
    <recommendedName>
        <fullName evidence="10">NADH-quinone oxidoreductase subunit L</fullName>
    </recommendedName>
</protein>
<dbReference type="GO" id="GO:0008137">
    <property type="term" value="F:NADH dehydrogenase (ubiquinone) activity"/>
    <property type="evidence" value="ECO:0007669"/>
    <property type="project" value="InterPro"/>
</dbReference>
<evidence type="ECO:0000256" key="4">
    <source>
        <dbReference type="ARBA" id="ARBA00023136"/>
    </source>
</evidence>
<feature type="transmembrane region" description="Helical" evidence="5">
    <location>
        <begin position="573"/>
        <end position="596"/>
    </location>
</feature>
<dbReference type="Gene3D" id="1.20.5.2700">
    <property type="match status" value="1"/>
</dbReference>
<evidence type="ECO:0008006" key="10">
    <source>
        <dbReference type="Google" id="ProtNLM"/>
    </source>
</evidence>
<evidence type="ECO:0000313" key="9">
    <source>
        <dbReference type="Proteomes" id="UP000248161"/>
    </source>
</evidence>
<accession>A0A2V3HUD4</accession>
<evidence type="ECO:0000256" key="5">
    <source>
        <dbReference type="SAM" id="Phobius"/>
    </source>
</evidence>
<dbReference type="GO" id="GO:0042773">
    <property type="term" value="P:ATP synthesis coupled electron transport"/>
    <property type="evidence" value="ECO:0007669"/>
    <property type="project" value="InterPro"/>
</dbReference>
<feature type="transmembrane region" description="Helical" evidence="5">
    <location>
        <begin position="314"/>
        <end position="330"/>
    </location>
</feature>
<feature type="transmembrane region" description="Helical" evidence="5">
    <location>
        <begin position="176"/>
        <end position="193"/>
    </location>
</feature>
<keyword evidence="4 5" id="KW-0472">Membrane</keyword>
<organism evidence="8 9">
    <name type="scientific">Candidatus Thalassarchaeum betae</name>
    <dbReference type="NCBI Taxonomy" id="2599289"/>
    <lineage>
        <taxon>Archaea</taxon>
        <taxon>Methanobacteriati</taxon>
        <taxon>Thermoplasmatota</taxon>
        <taxon>Candidatus Poseidoniia</taxon>
        <taxon>Candidatus Poseidoniales</taxon>
        <taxon>Candidatus Thalassarchaeaceae</taxon>
        <taxon>Candidatus Thalassarchaeum</taxon>
    </lineage>
</organism>
<evidence type="ECO:0000256" key="3">
    <source>
        <dbReference type="ARBA" id="ARBA00022989"/>
    </source>
</evidence>